<dbReference type="RefSeq" id="WP_308358027.1">
    <property type="nucleotide sequence ID" value="NZ_CP129970.2"/>
</dbReference>
<keyword evidence="2" id="KW-1185">Reference proteome</keyword>
<organism evidence="1 2">
    <name type="scientific">Marivirga arenosa</name>
    <dbReference type="NCBI Taxonomy" id="3059076"/>
    <lineage>
        <taxon>Bacteria</taxon>
        <taxon>Pseudomonadati</taxon>
        <taxon>Bacteroidota</taxon>
        <taxon>Cytophagia</taxon>
        <taxon>Cytophagales</taxon>
        <taxon>Marivirgaceae</taxon>
        <taxon>Marivirga</taxon>
    </lineage>
</organism>
<sequence>MNRIIIALAFLVSTQSFIVAQDKPEALEKGEAASVSNNLVKVETLLPSIIGFSYEKKLDQHISLYSSLSLLGGFGGGTYSRTFYYVDNYYILTPQIKVQPRFYHNIAKRAANDKNINSNAANYIGFSGSFYHTSFFMTNAENYPKGSGIFDLQISYGWQRSFFKRMNIDLAFEPGIEFSQGQAEFFTGLNLQLGFIVFSK</sequence>
<proteinExistence type="predicted"/>
<dbReference type="AlphaFoldDB" id="A0AA51N7W5"/>
<evidence type="ECO:0008006" key="3">
    <source>
        <dbReference type="Google" id="ProtNLM"/>
    </source>
</evidence>
<reference evidence="1" key="1">
    <citation type="submission" date="2023-08" db="EMBL/GenBank/DDBJ databases">
        <title>Comparative genomics and taxonomic characterization of three novel marine species of genus Marivirga.</title>
        <authorList>
            <person name="Muhammad N."/>
            <person name="Kim S.-G."/>
        </authorList>
    </citation>
    <scope>NUCLEOTIDE SEQUENCE [LARGE SCALE GENOMIC DNA]</scope>
    <source>
        <strain evidence="1">ABR2-2</strain>
    </source>
</reference>
<dbReference type="EMBL" id="CP129970">
    <property type="protein sequence ID" value="WMN07779.1"/>
    <property type="molecule type" value="Genomic_DNA"/>
</dbReference>
<protein>
    <recommendedName>
        <fullName evidence="3">DUF3575 domain-containing protein</fullName>
    </recommendedName>
</protein>
<evidence type="ECO:0000313" key="1">
    <source>
        <dbReference type="EMBL" id="WMN07779.1"/>
    </source>
</evidence>
<evidence type="ECO:0000313" key="2">
    <source>
        <dbReference type="Proteomes" id="UP001244443"/>
    </source>
</evidence>
<name>A0AA51N7W5_9BACT</name>
<dbReference type="Proteomes" id="UP001244443">
    <property type="component" value="Chromosome"/>
</dbReference>
<gene>
    <name evidence="1" type="ORF">QYS48_29855</name>
</gene>
<accession>A0AA51N7W5</accession>